<dbReference type="InterPro" id="IPR036390">
    <property type="entry name" value="WH_DNA-bd_sf"/>
</dbReference>
<dbReference type="Gene3D" id="3.40.190.290">
    <property type="match status" value="1"/>
</dbReference>
<dbReference type="GO" id="GO:0003700">
    <property type="term" value="F:DNA-binding transcription factor activity"/>
    <property type="evidence" value="ECO:0007669"/>
    <property type="project" value="InterPro"/>
</dbReference>
<reference evidence="7" key="1">
    <citation type="submission" date="2019-06" db="EMBL/GenBank/DDBJ databases">
        <title>The complete genome of Emcibacter congregatus ZYLT.</title>
        <authorList>
            <person name="Zhao Z."/>
        </authorList>
    </citation>
    <scope>NUCLEOTIDE SEQUENCE [LARGE SCALE GENOMIC DNA]</scope>
    <source>
        <strain evidence="7">MCCC 1A06723</strain>
    </source>
</reference>
<dbReference type="PANTHER" id="PTHR30126:SF40">
    <property type="entry name" value="HTH-TYPE TRANSCRIPTIONAL REGULATOR GLTR"/>
    <property type="match status" value="1"/>
</dbReference>
<name>A0A501PM09_9PROT</name>
<dbReference type="Gene3D" id="1.10.10.10">
    <property type="entry name" value="Winged helix-like DNA-binding domain superfamily/Winged helix DNA-binding domain"/>
    <property type="match status" value="1"/>
</dbReference>
<keyword evidence="2" id="KW-0805">Transcription regulation</keyword>
<comment type="caution">
    <text evidence="6">The sequence shown here is derived from an EMBL/GenBank/DDBJ whole genome shotgun (WGS) entry which is preliminary data.</text>
</comment>
<comment type="similarity">
    <text evidence="1">Belongs to the LysR transcriptional regulatory family.</text>
</comment>
<dbReference type="AlphaFoldDB" id="A0A501PM09"/>
<keyword evidence="7" id="KW-1185">Reference proteome</keyword>
<evidence type="ECO:0000256" key="4">
    <source>
        <dbReference type="ARBA" id="ARBA00023163"/>
    </source>
</evidence>
<proteinExistence type="inferred from homology"/>
<dbReference type="InterPro" id="IPR005119">
    <property type="entry name" value="LysR_subst-bd"/>
</dbReference>
<dbReference type="Proteomes" id="UP000319148">
    <property type="component" value="Unassembled WGS sequence"/>
</dbReference>
<dbReference type="Pfam" id="PF00126">
    <property type="entry name" value="HTH_1"/>
    <property type="match status" value="1"/>
</dbReference>
<evidence type="ECO:0000256" key="1">
    <source>
        <dbReference type="ARBA" id="ARBA00009437"/>
    </source>
</evidence>
<dbReference type="InterPro" id="IPR036388">
    <property type="entry name" value="WH-like_DNA-bd_sf"/>
</dbReference>
<dbReference type="CDD" id="cd05466">
    <property type="entry name" value="PBP2_LTTR_substrate"/>
    <property type="match status" value="1"/>
</dbReference>
<dbReference type="Pfam" id="PF03466">
    <property type="entry name" value="LysR_substrate"/>
    <property type="match status" value="1"/>
</dbReference>
<evidence type="ECO:0000256" key="3">
    <source>
        <dbReference type="ARBA" id="ARBA00023125"/>
    </source>
</evidence>
<evidence type="ECO:0000256" key="2">
    <source>
        <dbReference type="ARBA" id="ARBA00023015"/>
    </source>
</evidence>
<organism evidence="6 7">
    <name type="scientific">Emcibacter nanhaiensis</name>
    <dbReference type="NCBI Taxonomy" id="1505037"/>
    <lineage>
        <taxon>Bacteria</taxon>
        <taxon>Pseudomonadati</taxon>
        <taxon>Pseudomonadota</taxon>
        <taxon>Alphaproteobacteria</taxon>
        <taxon>Emcibacterales</taxon>
        <taxon>Emcibacteraceae</taxon>
        <taxon>Emcibacter</taxon>
    </lineage>
</organism>
<dbReference type="InterPro" id="IPR000847">
    <property type="entry name" value="LysR_HTH_N"/>
</dbReference>
<dbReference type="PROSITE" id="PS50931">
    <property type="entry name" value="HTH_LYSR"/>
    <property type="match status" value="1"/>
</dbReference>
<accession>A0A501PM09</accession>
<dbReference type="SUPFAM" id="SSF46785">
    <property type="entry name" value="Winged helix' DNA-binding domain"/>
    <property type="match status" value="1"/>
</dbReference>
<protein>
    <submittedName>
        <fullName evidence="6">LysR family transcriptional regulator</fullName>
    </submittedName>
</protein>
<dbReference type="OrthoDB" id="7506954at2"/>
<dbReference type="PRINTS" id="PR00039">
    <property type="entry name" value="HTHLYSR"/>
</dbReference>
<dbReference type="PANTHER" id="PTHR30126">
    <property type="entry name" value="HTH-TYPE TRANSCRIPTIONAL REGULATOR"/>
    <property type="match status" value="1"/>
</dbReference>
<feature type="domain" description="HTH lysR-type" evidence="5">
    <location>
        <begin position="21"/>
        <end position="78"/>
    </location>
</feature>
<evidence type="ECO:0000313" key="6">
    <source>
        <dbReference type="EMBL" id="TPD60796.1"/>
    </source>
</evidence>
<keyword evidence="4" id="KW-0804">Transcription</keyword>
<dbReference type="FunFam" id="1.10.10.10:FF:000001">
    <property type="entry name" value="LysR family transcriptional regulator"/>
    <property type="match status" value="1"/>
</dbReference>
<sequence length="334" mass="37524">MPEPEQPDSGGTGLNTIAWDLDWNLLRTFMVIAQEQSITRAARQLNQKQPSVSNALRRLEETLGCQLAERGPRSFALTHHGEALFQECKEMFGTVGRLPNIIQDVHDNVRGHIKILMTSHVITPLLDDTLRSFHENNPKATFSISVKGSQEVIEAIQAKEGTLGICLIRDKMEGLDARLFYREHFGFFCGRNHPLFGRKNITLADLRGEQRVTFYTDRLGDVLHPIAVLRGQAQLSDAVTGVSNNLEEVRRMIMAGLGIGPLPIHVVERDILMGRLWPLLPVEKAPAVDVYTLQNPRAVLNAAEKEFLKLLDRNVRETPLAERTYGNTPYPQPL</sequence>
<dbReference type="EMBL" id="VFIY01000006">
    <property type="protein sequence ID" value="TPD60796.1"/>
    <property type="molecule type" value="Genomic_DNA"/>
</dbReference>
<keyword evidence="3" id="KW-0238">DNA-binding</keyword>
<dbReference type="GO" id="GO:0000976">
    <property type="term" value="F:transcription cis-regulatory region binding"/>
    <property type="evidence" value="ECO:0007669"/>
    <property type="project" value="TreeGrafter"/>
</dbReference>
<evidence type="ECO:0000313" key="7">
    <source>
        <dbReference type="Proteomes" id="UP000319148"/>
    </source>
</evidence>
<evidence type="ECO:0000259" key="5">
    <source>
        <dbReference type="PROSITE" id="PS50931"/>
    </source>
</evidence>
<dbReference type="SUPFAM" id="SSF53850">
    <property type="entry name" value="Periplasmic binding protein-like II"/>
    <property type="match status" value="1"/>
</dbReference>
<gene>
    <name evidence="6" type="ORF">FIV46_08515</name>
</gene>